<organism evidence="5 6">
    <name type="scientific">Oreochromis niloticus</name>
    <name type="common">Nile tilapia</name>
    <name type="synonym">Tilapia nilotica</name>
    <dbReference type="NCBI Taxonomy" id="8128"/>
    <lineage>
        <taxon>Eukaryota</taxon>
        <taxon>Metazoa</taxon>
        <taxon>Chordata</taxon>
        <taxon>Craniata</taxon>
        <taxon>Vertebrata</taxon>
        <taxon>Euteleostomi</taxon>
        <taxon>Actinopterygii</taxon>
        <taxon>Neopterygii</taxon>
        <taxon>Teleostei</taxon>
        <taxon>Neoteleostei</taxon>
        <taxon>Acanthomorphata</taxon>
        <taxon>Ovalentaria</taxon>
        <taxon>Cichlomorphae</taxon>
        <taxon>Cichliformes</taxon>
        <taxon>Cichlidae</taxon>
        <taxon>African cichlids</taxon>
        <taxon>Pseudocrenilabrinae</taxon>
        <taxon>Oreochromini</taxon>
        <taxon>Oreochromis</taxon>
    </lineage>
</organism>
<keyword evidence="2" id="KW-1133">Transmembrane helix</keyword>
<dbReference type="InterPro" id="IPR050208">
    <property type="entry name" value="MHC_class-I_related"/>
</dbReference>
<keyword evidence="3" id="KW-0732">Signal</keyword>
<sequence>MVTMKVFIFFLLLGIQGAAAVTHSLKYFYTGSSQVSNFPEFVALGMVDDVQIDYFDSNTQKKVPKQDWMNDAVDPQYWERGTASRMSKQQVFKANIEIAKQRFNQTGGLFMFHCLLIFAVNVFSVICFQ</sequence>
<dbReference type="PANTHER" id="PTHR16675:SF237">
    <property type="entry name" value="MHC CLASS I ANTIGEN TRANSCRIPT VARIANT 1-RELATED"/>
    <property type="match status" value="1"/>
</dbReference>
<dbReference type="OMA" id="GEWPQPG"/>
<keyword evidence="6" id="KW-1185">Reference proteome</keyword>
<dbReference type="GO" id="GO:0009897">
    <property type="term" value="C:external side of plasma membrane"/>
    <property type="evidence" value="ECO:0007669"/>
    <property type="project" value="TreeGrafter"/>
</dbReference>
<reference evidence="5" key="2">
    <citation type="submission" date="2025-08" db="UniProtKB">
        <authorList>
            <consortium name="Ensembl"/>
        </authorList>
    </citation>
    <scope>IDENTIFICATION</scope>
</reference>
<reference evidence="5" key="3">
    <citation type="submission" date="2025-09" db="UniProtKB">
        <authorList>
            <consortium name="Ensembl"/>
        </authorList>
    </citation>
    <scope>IDENTIFICATION</scope>
</reference>
<dbReference type="GO" id="GO:0005615">
    <property type="term" value="C:extracellular space"/>
    <property type="evidence" value="ECO:0007669"/>
    <property type="project" value="TreeGrafter"/>
</dbReference>
<dbReference type="Gene3D" id="3.30.500.10">
    <property type="entry name" value="MHC class I-like antigen recognition-like"/>
    <property type="match status" value="1"/>
</dbReference>
<dbReference type="InterPro" id="IPR037055">
    <property type="entry name" value="MHC_I-like_Ag-recog_sf"/>
</dbReference>
<dbReference type="PANTHER" id="PTHR16675">
    <property type="entry name" value="MHC CLASS I-RELATED"/>
    <property type="match status" value="1"/>
</dbReference>
<evidence type="ECO:0000313" key="6">
    <source>
        <dbReference type="Proteomes" id="UP000005207"/>
    </source>
</evidence>
<evidence type="ECO:0000256" key="3">
    <source>
        <dbReference type="SAM" id="SignalP"/>
    </source>
</evidence>
<feature type="domain" description="MHC class I-like antigen recognition-like" evidence="4">
    <location>
        <begin position="22"/>
        <end position="111"/>
    </location>
</feature>
<feature type="chain" id="PRO_5025451645" description="MHC class I-like antigen recognition-like domain-containing protein" evidence="3">
    <location>
        <begin position="21"/>
        <end position="129"/>
    </location>
</feature>
<reference evidence="6" key="1">
    <citation type="submission" date="2012-01" db="EMBL/GenBank/DDBJ databases">
        <title>The Genome Sequence of Oreochromis niloticus (Nile Tilapia).</title>
        <authorList>
            <consortium name="Broad Institute Genome Assembly Team"/>
            <consortium name="Broad Institute Sequencing Platform"/>
            <person name="Di Palma F."/>
            <person name="Johnson J."/>
            <person name="Lander E.S."/>
            <person name="Lindblad-Toh K."/>
        </authorList>
    </citation>
    <scope>NUCLEOTIDE SEQUENCE [LARGE SCALE GENOMIC DNA]</scope>
</reference>
<dbReference type="SUPFAM" id="SSF54452">
    <property type="entry name" value="MHC antigen-recognition domain"/>
    <property type="match status" value="1"/>
</dbReference>
<name>A0A669CBU7_ORENI</name>
<proteinExistence type="predicted"/>
<dbReference type="Ensembl" id="ENSONIT00000056424.1">
    <property type="protein sequence ID" value="ENSONIP00000045278.1"/>
    <property type="gene ID" value="ENSONIG00000020051.2"/>
</dbReference>
<feature type="transmembrane region" description="Helical" evidence="2">
    <location>
        <begin position="110"/>
        <end position="128"/>
    </location>
</feature>
<dbReference type="InterPro" id="IPR011161">
    <property type="entry name" value="MHC_I-like_Ag-recog"/>
</dbReference>
<evidence type="ECO:0000313" key="5">
    <source>
        <dbReference type="Ensembl" id="ENSONIP00000045278.1"/>
    </source>
</evidence>
<dbReference type="InterPro" id="IPR011162">
    <property type="entry name" value="MHC_I/II-like_Ag-recog"/>
</dbReference>
<dbReference type="InParanoid" id="A0A669CBU7"/>
<accession>A0A669CBU7</accession>
<dbReference type="AlphaFoldDB" id="A0A669CBU7"/>
<feature type="signal peptide" evidence="3">
    <location>
        <begin position="1"/>
        <end position="20"/>
    </location>
</feature>
<dbReference type="Proteomes" id="UP000005207">
    <property type="component" value="Linkage group LG22"/>
</dbReference>
<dbReference type="Pfam" id="PF00129">
    <property type="entry name" value="MHC_I"/>
    <property type="match status" value="1"/>
</dbReference>
<dbReference type="GO" id="GO:0006955">
    <property type="term" value="P:immune response"/>
    <property type="evidence" value="ECO:0007669"/>
    <property type="project" value="TreeGrafter"/>
</dbReference>
<keyword evidence="2" id="KW-0472">Membrane</keyword>
<evidence type="ECO:0000256" key="2">
    <source>
        <dbReference type="SAM" id="Phobius"/>
    </source>
</evidence>
<protein>
    <recommendedName>
        <fullName evidence="4">MHC class I-like antigen recognition-like domain-containing protein</fullName>
    </recommendedName>
</protein>
<keyword evidence="2" id="KW-0812">Transmembrane</keyword>
<evidence type="ECO:0000259" key="4">
    <source>
        <dbReference type="Pfam" id="PF00129"/>
    </source>
</evidence>
<keyword evidence="1" id="KW-0325">Glycoprotein</keyword>
<dbReference type="GeneTree" id="ENSGT01120000271826"/>
<evidence type="ECO:0000256" key="1">
    <source>
        <dbReference type="ARBA" id="ARBA00023180"/>
    </source>
</evidence>